<accession>A0A931FP61</accession>
<sequence length="322" mass="35302">MAVSSTLYQIVRYLSYKQAIPVAGLDQGNPDAGWGTTLIIAPGLYTVNGLTYDLRRQGLFALMAYDATPPSGPAPYMSAGYQLIADPNNLDLLAVARGIAEMVQYGYKDEGLAAADWLATARTRKLASRCGPLTENFAKPIFASLGVPHRICRLVTGETPTDFDDGHVLSEVFFNGRWRLFDFPNNLAYTATGYTSTDDLLSLTEVVDRGVLNCVFVPLAEQEIRAEDPTSGMPPVGIYGGMMLKTEEDTREWLRRVYQIPGIDTSDGKTHWYLPSAYSSRASYITGLGPNNIIETEAAWRALFYPGPYSTSTPVIRRQVGG</sequence>
<dbReference type="Proteomes" id="UP000599312">
    <property type="component" value="Unassembled WGS sequence"/>
</dbReference>
<dbReference type="EMBL" id="JADQDO010000007">
    <property type="protein sequence ID" value="MBF9234679.1"/>
    <property type="molecule type" value="Genomic_DNA"/>
</dbReference>
<evidence type="ECO:0000313" key="2">
    <source>
        <dbReference type="Proteomes" id="UP000599312"/>
    </source>
</evidence>
<proteinExistence type="predicted"/>
<comment type="caution">
    <text evidence="1">The sequence shown here is derived from an EMBL/GenBank/DDBJ whole genome shotgun (WGS) entry which is preliminary data.</text>
</comment>
<dbReference type="RefSeq" id="WP_196272661.1">
    <property type="nucleotide sequence ID" value="NZ_JADQDO010000007.1"/>
</dbReference>
<keyword evidence="2" id="KW-1185">Reference proteome</keyword>
<evidence type="ECO:0000313" key="1">
    <source>
        <dbReference type="EMBL" id="MBF9234679.1"/>
    </source>
</evidence>
<protein>
    <submittedName>
        <fullName evidence="1">Transglutaminase domain-containing protein</fullName>
    </submittedName>
</protein>
<organism evidence="1 2">
    <name type="scientific">Microvirga alba</name>
    <dbReference type="NCBI Taxonomy" id="2791025"/>
    <lineage>
        <taxon>Bacteria</taxon>
        <taxon>Pseudomonadati</taxon>
        <taxon>Pseudomonadota</taxon>
        <taxon>Alphaproteobacteria</taxon>
        <taxon>Hyphomicrobiales</taxon>
        <taxon>Methylobacteriaceae</taxon>
        <taxon>Microvirga</taxon>
    </lineage>
</organism>
<dbReference type="AlphaFoldDB" id="A0A931FP61"/>
<name>A0A931FP61_9HYPH</name>
<reference evidence="1" key="1">
    <citation type="submission" date="2020-11" db="EMBL/GenBank/DDBJ databases">
        <authorList>
            <person name="Kim M.K."/>
        </authorList>
    </citation>
    <scope>NUCLEOTIDE SEQUENCE</scope>
    <source>
        <strain evidence="1">BT350</strain>
    </source>
</reference>
<gene>
    <name evidence="1" type="ORF">I2H38_14990</name>
</gene>